<dbReference type="GO" id="GO:0008360">
    <property type="term" value="P:regulation of cell shape"/>
    <property type="evidence" value="ECO:0007669"/>
    <property type="project" value="UniProtKB-UniRule"/>
</dbReference>
<organism evidence="13 14">
    <name type="scientific">Paludibacterium purpuratum</name>
    <dbReference type="NCBI Taxonomy" id="1144873"/>
    <lineage>
        <taxon>Bacteria</taxon>
        <taxon>Pseudomonadati</taxon>
        <taxon>Pseudomonadota</taxon>
        <taxon>Betaproteobacteria</taxon>
        <taxon>Neisseriales</taxon>
        <taxon>Chromobacteriaceae</taxon>
        <taxon>Paludibacterium</taxon>
    </lineage>
</organism>
<comment type="pathway">
    <text evidence="1 9">Cell wall biogenesis; peptidoglycan biosynthesis.</text>
</comment>
<keyword evidence="7 9" id="KW-0573">Peptidoglycan synthesis</keyword>
<evidence type="ECO:0000256" key="5">
    <source>
        <dbReference type="ARBA" id="ARBA00022801"/>
    </source>
</evidence>
<dbReference type="GO" id="GO:0016757">
    <property type="term" value="F:glycosyltransferase activity"/>
    <property type="evidence" value="ECO:0007669"/>
    <property type="project" value="UniProtKB-KW"/>
</dbReference>
<dbReference type="Pfam" id="PF03734">
    <property type="entry name" value="YkuD"/>
    <property type="match status" value="1"/>
</dbReference>
<evidence type="ECO:0000313" key="13">
    <source>
        <dbReference type="EMBL" id="TDR82916.1"/>
    </source>
</evidence>
<dbReference type="OrthoDB" id="9787225at2"/>
<dbReference type="GO" id="GO:0005576">
    <property type="term" value="C:extracellular region"/>
    <property type="evidence" value="ECO:0007669"/>
    <property type="project" value="TreeGrafter"/>
</dbReference>
<dbReference type="Gene3D" id="2.40.440.10">
    <property type="entry name" value="L,D-transpeptidase catalytic domain-like"/>
    <property type="match status" value="1"/>
</dbReference>
<dbReference type="InterPro" id="IPR038063">
    <property type="entry name" value="Transpep_catalytic_dom"/>
</dbReference>
<feature type="active site" description="Proton donor/acceptor" evidence="9">
    <location>
        <position position="129"/>
    </location>
</feature>
<keyword evidence="11" id="KW-0732">Signal</keyword>
<evidence type="ECO:0000256" key="2">
    <source>
        <dbReference type="ARBA" id="ARBA00005992"/>
    </source>
</evidence>
<dbReference type="AlphaFoldDB" id="A0A4R7BGQ8"/>
<evidence type="ECO:0000256" key="8">
    <source>
        <dbReference type="ARBA" id="ARBA00023316"/>
    </source>
</evidence>
<dbReference type="RefSeq" id="WP_133678233.1">
    <property type="nucleotide sequence ID" value="NZ_SNZP01000001.1"/>
</dbReference>
<evidence type="ECO:0000256" key="4">
    <source>
        <dbReference type="ARBA" id="ARBA00022679"/>
    </source>
</evidence>
<dbReference type="PANTHER" id="PTHR30582">
    <property type="entry name" value="L,D-TRANSPEPTIDASE"/>
    <property type="match status" value="1"/>
</dbReference>
<feature type="region of interest" description="Disordered" evidence="10">
    <location>
        <begin position="259"/>
        <end position="285"/>
    </location>
</feature>
<evidence type="ECO:0000256" key="10">
    <source>
        <dbReference type="SAM" id="MobiDB-lite"/>
    </source>
</evidence>
<sequence length="285" mass="30720">MSKFVASILLATICLTARAGLPEPDVLVVEHGRQVVINVPQTRLFLYQDGKLVKSWPVAVGKMLTGTPTGSFDITGIYHDPTWHVPKSIQAEMRAQGKPVLTAVPPGDDNPLGKVFIRFGEPGLGLGMHGTNAPGSVPGFRSHGCVRLKNPDALDLAGLVSVGDAVTVAYQAILLNQDPAGNLWLTAYRNPYGHDDVSMPWLAQVLLKWQRDHKVAIFGQRVDESLHLRNGKPVCLTCQGSAPDYRNVGLTVYRWLSNPPDSTLPGDSSASQGRPPASESLPPQI</sequence>
<keyword evidence="14" id="KW-1185">Reference proteome</keyword>
<dbReference type="Proteomes" id="UP000295611">
    <property type="component" value="Unassembled WGS sequence"/>
</dbReference>
<evidence type="ECO:0000256" key="11">
    <source>
        <dbReference type="SAM" id="SignalP"/>
    </source>
</evidence>
<comment type="caution">
    <text evidence="13">The sequence shown here is derived from an EMBL/GenBank/DDBJ whole genome shotgun (WGS) entry which is preliminary data.</text>
</comment>
<keyword evidence="4" id="KW-0808">Transferase</keyword>
<dbReference type="EMBL" id="SNZP01000001">
    <property type="protein sequence ID" value="TDR82916.1"/>
    <property type="molecule type" value="Genomic_DNA"/>
</dbReference>
<evidence type="ECO:0000313" key="14">
    <source>
        <dbReference type="Proteomes" id="UP000295611"/>
    </source>
</evidence>
<evidence type="ECO:0000259" key="12">
    <source>
        <dbReference type="PROSITE" id="PS52029"/>
    </source>
</evidence>
<evidence type="ECO:0000256" key="7">
    <source>
        <dbReference type="ARBA" id="ARBA00022984"/>
    </source>
</evidence>
<dbReference type="InterPro" id="IPR050979">
    <property type="entry name" value="LD-transpeptidase"/>
</dbReference>
<name>A0A4R7BGQ8_9NEIS</name>
<evidence type="ECO:0000256" key="6">
    <source>
        <dbReference type="ARBA" id="ARBA00022960"/>
    </source>
</evidence>
<comment type="similarity">
    <text evidence="2">Belongs to the YkuD family.</text>
</comment>
<feature type="signal peptide" evidence="11">
    <location>
        <begin position="1"/>
        <end position="19"/>
    </location>
</feature>
<accession>A0A4R7BGQ8</accession>
<dbReference type="PANTHER" id="PTHR30582:SF24">
    <property type="entry name" value="L,D-TRANSPEPTIDASE ERFK_SRFK-RELATED"/>
    <property type="match status" value="1"/>
</dbReference>
<dbReference type="GO" id="GO:0071972">
    <property type="term" value="F:peptidoglycan L,D-transpeptidase activity"/>
    <property type="evidence" value="ECO:0007669"/>
    <property type="project" value="TreeGrafter"/>
</dbReference>
<evidence type="ECO:0000256" key="1">
    <source>
        <dbReference type="ARBA" id="ARBA00004752"/>
    </source>
</evidence>
<dbReference type="PROSITE" id="PS52029">
    <property type="entry name" value="LD_TPASE"/>
    <property type="match status" value="1"/>
</dbReference>
<keyword evidence="8 9" id="KW-0961">Cell wall biogenesis/degradation</keyword>
<dbReference type="GO" id="GO:0071555">
    <property type="term" value="P:cell wall organization"/>
    <property type="evidence" value="ECO:0007669"/>
    <property type="project" value="UniProtKB-UniRule"/>
</dbReference>
<gene>
    <name evidence="13" type="ORF">DFP86_101310</name>
</gene>
<feature type="domain" description="L,D-TPase catalytic" evidence="12">
    <location>
        <begin position="33"/>
        <end position="169"/>
    </location>
</feature>
<feature type="compositionally biased region" description="Polar residues" evidence="10">
    <location>
        <begin position="259"/>
        <end position="272"/>
    </location>
</feature>
<keyword evidence="3" id="KW-0328">Glycosyltransferase</keyword>
<reference evidence="13 14" key="1">
    <citation type="submission" date="2019-03" db="EMBL/GenBank/DDBJ databases">
        <title>Genomic Encyclopedia of Type Strains, Phase III (KMG-III): the genomes of soil and plant-associated and newly described type strains.</title>
        <authorList>
            <person name="Whitman W."/>
        </authorList>
    </citation>
    <scope>NUCLEOTIDE SEQUENCE [LARGE SCALE GENOMIC DNA]</scope>
    <source>
        <strain evidence="13 14">CECT 8976</strain>
    </source>
</reference>
<protein>
    <submittedName>
        <fullName evidence="13">L,D-transpeptidase-like protein</fullName>
    </submittedName>
</protein>
<dbReference type="InterPro" id="IPR005490">
    <property type="entry name" value="LD_TPept_cat_dom"/>
</dbReference>
<feature type="chain" id="PRO_5020308650" evidence="11">
    <location>
        <begin position="20"/>
        <end position="285"/>
    </location>
</feature>
<proteinExistence type="inferred from homology"/>
<dbReference type="GO" id="GO:0018104">
    <property type="term" value="P:peptidoglycan-protein cross-linking"/>
    <property type="evidence" value="ECO:0007669"/>
    <property type="project" value="TreeGrafter"/>
</dbReference>
<dbReference type="SUPFAM" id="SSF141523">
    <property type="entry name" value="L,D-transpeptidase catalytic domain-like"/>
    <property type="match status" value="1"/>
</dbReference>
<evidence type="ECO:0000256" key="3">
    <source>
        <dbReference type="ARBA" id="ARBA00022676"/>
    </source>
</evidence>
<dbReference type="UniPathway" id="UPA00219"/>
<dbReference type="CDD" id="cd16913">
    <property type="entry name" value="YkuD_like"/>
    <property type="match status" value="1"/>
</dbReference>
<feature type="active site" description="Nucleophile" evidence="9">
    <location>
        <position position="145"/>
    </location>
</feature>
<evidence type="ECO:0000256" key="9">
    <source>
        <dbReference type="PROSITE-ProRule" id="PRU01373"/>
    </source>
</evidence>
<keyword evidence="6 9" id="KW-0133">Cell shape</keyword>
<keyword evidence="5" id="KW-0378">Hydrolase</keyword>